<feature type="compositionally biased region" description="Basic and acidic residues" evidence="1">
    <location>
        <begin position="121"/>
        <end position="132"/>
    </location>
</feature>
<name>A0A3D9ZSP6_9ACTN</name>
<organism evidence="2 3">
    <name type="scientific">Asanoa ferruginea</name>
    <dbReference type="NCBI Taxonomy" id="53367"/>
    <lineage>
        <taxon>Bacteria</taxon>
        <taxon>Bacillati</taxon>
        <taxon>Actinomycetota</taxon>
        <taxon>Actinomycetes</taxon>
        <taxon>Micromonosporales</taxon>
        <taxon>Micromonosporaceae</taxon>
        <taxon>Asanoa</taxon>
    </lineage>
</organism>
<reference evidence="2 3" key="1">
    <citation type="submission" date="2018-08" db="EMBL/GenBank/DDBJ databases">
        <title>Sequencing the genomes of 1000 actinobacteria strains.</title>
        <authorList>
            <person name="Klenk H.-P."/>
        </authorList>
    </citation>
    <scope>NUCLEOTIDE SEQUENCE [LARGE SCALE GENOMIC DNA]</scope>
    <source>
        <strain evidence="2 3">DSM 44099</strain>
    </source>
</reference>
<keyword evidence="3" id="KW-1185">Reference proteome</keyword>
<accession>A0A3D9ZSP6</accession>
<dbReference type="AlphaFoldDB" id="A0A3D9ZSP6"/>
<gene>
    <name evidence="2" type="ORF">DFJ67_5965</name>
</gene>
<proteinExistence type="predicted"/>
<dbReference type="EMBL" id="QUMQ01000001">
    <property type="protein sequence ID" value="REF99919.1"/>
    <property type="molecule type" value="Genomic_DNA"/>
</dbReference>
<evidence type="ECO:0000313" key="2">
    <source>
        <dbReference type="EMBL" id="REF99919.1"/>
    </source>
</evidence>
<feature type="region of interest" description="Disordered" evidence="1">
    <location>
        <begin position="121"/>
        <end position="140"/>
    </location>
</feature>
<sequence length="165" mass="17917">MPVFKVRDLMINLLPEGGGPLPRCPGVSLPNCAANSCFNVSVIGCGVTCPAITRCTHGTLIADTCPASSCYNYTCEVTNFSRGCGQGYTCLMPGEGIGQAEDLTLLKQQLRLALEQVEAQEAARDEAERPQTIEEVDQLTERLNDALDELRRRRVELSERPADGD</sequence>
<evidence type="ECO:0000313" key="3">
    <source>
        <dbReference type="Proteomes" id="UP000256913"/>
    </source>
</evidence>
<comment type="caution">
    <text evidence="2">The sequence shown here is derived from an EMBL/GenBank/DDBJ whole genome shotgun (WGS) entry which is preliminary data.</text>
</comment>
<evidence type="ECO:0000256" key="1">
    <source>
        <dbReference type="SAM" id="MobiDB-lite"/>
    </source>
</evidence>
<protein>
    <submittedName>
        <fullName evidence="2">Uncharacterized protein</fullName>
    </submittedName>
</protein>
<dbReference type="Proteomes" id="UP000256913">
    <property type="component" value="Unassembled WGS sequence"/>
</dbReference>